<protein>
    <submittedName>
        <fullName evidence="2">(northern house mosquito) hypothetical protein</fullName>
    </submittedName>
</protein>
<feature type="compositionally biased region" description="Low complexity" evidence="1">
    <location>
        <begin position="99"/>
        <end position="108"/>
    </location>
</feature>
<dbReference type="EMBL" id="HBUE01027665">
    <property type="protein sequence ID" value="CAG6454989.1"/>
    <property type="molecule type" value="Transcribed_RNA"/>
</dbReference>
<dbReference type="EMBL" id="HBUE01254435">
    <property type="protein sequence ID" value="CAG6555665.1"/>
    <property type="molecule type" value="Transcribed_RNA"/>
</dbReference>
<dbReference type="EMBL" id="HBUE01254440">
    <property type="protein sequence ID" value="CAG6555677.1"/>
    <property type="molecule type" value="Transcribed_RNA"/>
</dbReference>
<dbReference type="EMBL" id="HBUE01027671">
    <property type="protein sequence ID" value="CAG6455005.1"/>
    <property type="molecule type" value="Transcribed_RNA"/>
</dbReference>
<dbReference type="EMBL" id="HBUE01027661">
    <property type="protein sequence ID" value="CAG6454982.1"/>
    <property type="molecule type" value="Transcribed_RNA"/>
</dbReference>
<feature type="compositionally biased region" description="Basic residues" evidence="1">
    <location>
        <begin position="89"/>
        <end position="98"/>
    </location>
</feature>
<name>A0A8D8ADI7_CULPI</name>
<dbReference type="EMBL" id="HBUE01027673">
    <property type="protein sequence ID" value="CAG6455008.1"/>
    <property type="molecule type" value="Transcribed_RNA"/>
</dbReference>
<organism evidence="2">
    <name type="scientific">Culex pipiens</name>
    <name type="common">House mosquito</name>
    <dbReference type="NCBI Taxonomy" id="7175"/>
    <lineage>
        <taxon>Eukaryota</taxon>
        <taxon>Metazoa</taxon>
        <taxon>Ecdysozoa</taxon>
        <taxon>Arthropoda</taxon>
        <taxon>Hexapoda</taxon>
        <taxon>Insecta</taxon>
        <taxon>Pterygota</taxon>
        <taxon>Neoptera</taxon>
        <taxon>Endopterygota</taxon>
        <taxon>Diptera</taxon>
        <taxon>Nematocera</taxon>
        <taxon>Culicoidea</taxon>
        <taxon>Culicidae</taxon>
        <taxon>Culicinae</taxon>
        <taxon>Culicini</taxon>
        <taxon>Culex</taxon>
        <taxon>Culex</taxon>
    </lineage>
</organism>
<feature type="region of interest" description="Disordered" evidence="1">
    <location>
        <begin position="82"/>
        <end position="108"/>
    </location>
</feature>
<feature type="region of interest" description="Disordered" evidence="1">
    <location>
        <begin position="22"/>
        <end position="48"/>
    </location>
</feature>
<dbReference type="EMBL" id="HBUE01027669">
    <property type="protein sequence ID" value="CAG6455000.1"/>
    <property type="molecule type" value="Transcribed_RNA"/>
</dbReference>
<dbReference type="EMBL" id="HBUE01254437">
    <property type="protein sequence ID" value="CAG6555668.1"/>
    <property type="molecule type" value="Transcribed_RNA"/>
</dbReference>
<dbReference type="EMBL" id="HBUE01149467">
    <property type="protein sequence ID" value="CAG6504389.1"/>
    <property type="molecule type" value="Transcribed_RNA"/>
</dbReference>
<evidence type="ECO:0000313" key="2">
    <source>
        <dbReference type="EMBL" id="CAG6454982.1"/>
    </source>
</evidence>
<dbReference type="AlphaFoldDB" id="A0A8D8ADI7"/>
<reference evidence="2" key="1">
    <citation type="submission" date="2021-05" db="EMBL/GenBank/DDBJ databases">
        <authorList>
            <person name="Alioto T."/>
            <person name="Alioto T."/>
            <person name="Gomez Garrido J."/>
        </authorList>
    </citation>
    <scope>NUCLEOTIDE SEQUENCE</scope>
</reference>
<evidence type="ECO:0000256" key="1">
    <source>
        <dbReference type="SAM" id="MobiDB-lite"/>
    </source>
</evidence>
<proteinExistence type="predicted"/>
<sequence>MTSWRRCGVSCWVAARSCLRHPCRPSEHSSRGSRSGNSKRQCTFTDTYSGSGWRLRRLLTKHFACTGCWARVASARSAHVRSAPPARCTRAKSSRRSASRSARANRWC</sequence>
<dbReference type="EMBL" id="HBUE01149472">
    <property type="protein sequence ID" value="CAG6504401.1"/>
    <property type="molecule type" value="Transcribed_RNA"/>
</dbReference>
<dbReference type="EMBL" id="HBUE01149469">
    <property type="protein sequence ID" value="CAG6504392.1"/>
    <property type="molecule type" value="Transcribed_RNA"/>
</dbReference>
<dbReference type="EMBL" id="HBUE01027668">
    <property type="protein sequence ID" value="CAG6454996.1"/>
    <property type="molecule type" value="Transcribed_RNA"/>
</dbReference>
<accession>A0A8D8ADI7</accession>
<dbReference type="EMBL" id="HBUE01027667">
    <property type="protein sequence ID" value="CAG6454992.1"/>
    <property type="molecule type" value="Transcribed_RNA"/>
</dbReference>